<reference evidence="3 4" key="1">
    <citation type="submission" date="2023-08" db="EMBL/GenBank/DDBJ databases">
        <title>Black Yeasts Isolated from many extreme environments.</title>
        <authorList>
            <person name="Coleine C."/>
            <person name="Stajich J.E."/>
            <person name="Selbmann L."/>
        </authorList>
    </citation>
    <scope>NUCLEOTIDE SEQUENCE [LARGE SCALE GENOMIC DNA]</scope>
    <source>
        <strain evidence="3 4">CCFEE 5885</strain>
    </source>
</reference>
<dbReference type="PANTHER" id="PTHR10828">
    <property type="entry name" value="M-PHASE INDUCER PHOSPHATASE DUAL SPECIFICITY PHOSPHATASE CDC25"/>
    <property type="match status" value="1"/>
</dbReference>
<feature type="region of interest" description="Disordered" evidence="1">
    <location>
        <begin position="100"/>
        <end position="124"/>
    </location>
</feature>
<keyword evidence="3" id="KW-0378">Hydrolase</keyword>
<dbReference type="EC" id="3.1.3.48" evidence="3"/>
<evidence type="ECO:0000313" key="3">
    <source>
        <dbReference type="EMBL" id="KAK5095744.1"/>
    </source>
</evidence>
<evidence type="ECO:0000256" key="1">
    <source>
        <dbReference type="SAM" id="MobiDB-lite"/>
    </source>
</evidence>
<evidence type="ECO:0000259" key="2">
    <source>
        <dbReference type="PROSITE" id="PS50206"/>
    </source>
</evidence>
<name>A0ABR0KGG2_9EURO</name>
<gene>
    <name evidence="3" type="primary">ibp1</name>
    <name evidence="3" type="ORF">LTR24_002961</name>
</gene>
<protein>
    <submittedName>
        <fullName evidence="3">Cdc25 phosphatase Ibp1</fullName>
        <ecNumber evidence="3">3.1.3.48</ecNumber>
    </submittedName>
</protein>
<feature type="domain" description="Rhodanese" evidence="2">
    <location>
        <begin position="25"/>
        <end position="148"/>
    </location>
</feature>
<dbReference type="InterPro" id="IPR001763">
    <property type="entry name" value="Rhodanese-like_dom"/>
</dbReference>
<dbReference type="SUPFAM" id="SSF52821">
    <property type="entry name" value="Rhodanese/Cell cycle control phosphatase"/>
    <property type="match status" value="1"/>
</dbReference>
<sequence>MIKRDGHLKFVKPADLANSLRQEQTASRITVIDVRDNDHVGGHIKGSQWVPLNQLDARMPELLRANKDMERVVFHCMLSQQRGPKAALAYVRAKAYDTEKRQKELGEEGKQEEETNSDDQKVESGGQEVCVLEGGFGGWQALYGEDKMLTDGYVRDIWD</sequence>
<evidence type="ECO:0000313" key="4">
    <source>
        <dbReference type="Proteomes" id="UP001345013"/>
    </source>
</evidence>
<proteinExistence type="predicted"/>
<feature type="compositionally biased region" description="Basic and acidic residues" evidence="1">
    <location>
        <begin position="100"/>
        <end position="122"/>
    </location>
</feature>
<keyword evidence="4" id="KW-1185">Reference proteome</keyword>
<dbReference type="InterPro" id="IPR036873">
    <property type="entry name" value="Rhodanese-like_dom_sf"/>
</dbReference>
<dbReference type="Proteomes" id="UP001345013">
    <property type="component" value="Unassembled WGS sequence"/>
</dbReference>
<dbReference type="PANTHER" id="PTHR10828:SF38">
    <property type="entry name" value="ARSENICAL-RESISTANCE PROTEIN 2-RELATED"/>
    <property type="match status" value="1"/>
</dbReference>
<dbReference type="PROSITE" id="PS50206">
    <property type="entry name" value="RHODANESE_3"/>
    <property type="match status" value="1"/>
</dbReference>
<organism evidence="3 4">
    <name type="scientific">Lithohypha guttulata</name>
    <dbReference type="NCBI Taxonomy" id="1690604"/>
    <lineage>
        <taxon>Eukaryota</taxon>
        <taxon>Fungi</taxon>
        <taxon>Dikarya</taxon>
        <taxon>Ascomycota</taxon>
        <taxon>Pezizomycotina</taxon>
        <taxon>Eurotiomycetes</taxon>
        <taxon>Chaetothyriomycetidae</taxon>
        <taxon>Chaetothyriales</taxon>
        <taxon>Trichomeriaceae</taxon>
        <taxon>Lithohypha</taxon>
    </lineage>
</organism>
<accession>A0ABR0KGG2</accession>
<dbReference type="EMBL" id="JAVRRG010000026">
    <property type="protein sequence ID" value="KAK5095744.1"/>
    <property type="molecule type" value="Genomic_DNA"/>
</dbReference>
<dbReference type="Gene3D" id="3.40.250.10">
    <property type="entry name" value="Rhodanese-like domain"/>
    <property type="match status" value="1"/>
</dbReference>
<dbReference type="GO" id="GO:0004725">
    <property type="term" value="F:protein tyrosine phosphatase activity"/>
    <property type="evidence" value="ECO:0007669"/>
    <property type="project" value="UniProtKB-EC"/>
</dbReference>
<comment type="caution">
    <text evidence="3">The sequence shown here is derived from an EMBL/GenBank/DDBJ whole genome shotgun (WGS) entry which is preliminary data.</text>
</comment>
<dbReference type="SMART" id="SM00450">
    <property type="entry name" value="RHOD"/>
    <property type="match status" value="1"/>
</dbReference>
<dbReference type="Pfam" id="PF00581">
    <property type="entry name" value="Rhodanese"/>
    <property type="match status" value="1"/>
</dbReference>